<evidence type="ECO:0000259" key="6">
    <source>
        <dbReference type="Pfam" id="PF03871"/>
    </source>
</evidence>
<dbReference type="Pfam" id="PF01191">
    <property type="entry name" value="RNA_pol_Rpb5_C"/>
    <property type="match status" value="1"/>
</dbReference>
<comment type="similarity">
    <text evidence="4">Belongs to the archaeal Rpo5/eukaryotic RPB5 RNA polymerase subunit family.</text>
</comment>
<evidence type="ECO:0000256" key="3">
    <source>
        <dbReference type="ARBA" id="ARBA00023242"/>
    </source>
</evidence>
<keyword evidence="3" id="KW-0539">Nucleus</keyword>
<comment type="subcellular location">
    <subcellularLocation>
        <location evidence="1">Nucleus</location>
    </subcellularLocation>
</comment>
<dbReference type="Proteomes" id="UP000525078">
    <property type="component" value="Unassembled WGS sequence"/>
</dbReference>
<name>A0A7J6H4H4_CANSA</name>
<dbReference type="InterPro" id="IPR036710">
    <property type="entry name" value="RNA_pol_Rpb5_N_sf"/>
</dbReference>
<dbReference type="GO" id="GO:0006366">
    <property type="term" value="P:transcription by RNA polymerase II"/>
    <property type="evidence" value="ECO:0007669"/>
    <property type="project" value="TreeGrafter"/>
</dbReference>
<dbReference type="SUPFAM" id="SSF55287">
    <property type="entry name" value="RPB5-like RNA polymerase subunit"/>
    <property type="match status" value="1"/>
</dbReference>
<evidence type="ECO:0000313" key="7">
    <source>
        <dbReference type="EMBL" id="KAF4389995.1"/>
    </source>
</evidence>
<dbReference type="Pfam" id="PF03871">
    <property type="entry name" value="RNA_pol_Rpb5_N"/>
    <property type="match status" value="1"/>
</dbReference>
<dbReference type="GO" id="GO:0003677">
    <property type="term" value="F:DNA binding"/>
    <property type="evidence" value="ECO:0007669"/>
    <property type="project" value="InterPro"/>
</dbReference>
<evidence type="ECO:0000256" key="2">
    <source>
        <dbReference type="ARBA" id="ARBA00023163"/>
    </source>
</evidence>
<comment type="caution">
    <text evidence="7">The sequence shown here is derived from an EMBL/GenBank/DDBJ whole genome shotgun (WGS) entry which is preliminary data.</text>
</comment>
<dbReference type="Gene3D" id="3.90.940.20">
    <property type="entry name" value="RPB5-like RNA polymerase subunit"/>
    <property type="match status" value="1"/>
</dbReference>
<evidence type="ECO:0000256" key="4">
    <source>
        <dbReference type="ARBA" id="ARBA00025765"/>
    </source>
</evidence>
<dbReference type="GO" id="GO:0003899">
    <property type="term" value="F:DNA-directed RNA polymerase activity"/>
    <property type="evidence" value="ECO:0007669"/>
    <property type="project" value="InterPro"/>
</dbReference>
<feature type="domain" description="RNA polymerase subunit H/Rpb5 C-terminal" evidence="5">
    <location>
        <begin position="124"/>
        <end position="200"/>
    </location>
</feature>
<dbReference type="EMBL" id="JAATIP010000030">
    <property type="protein sequence ID" value="KAF4389995.1"/>
    <property type="molecule type" value="Genomic_DNA"/>
</dbReference>
<organism evidence="7 8">
    <name type="scientific">Cannabis sativa</name>
    <name type="common">Hemp</name>
    <name type="synonym">Marijuana</name>
    <dbReference type="NCBI Taxonomy" id="3483"/>
    <lineage>
        <taxon>Eukaryota</taxon>
        <taxon>Viridiplantae</taxon>
        <taxon>Streptophyta</taxon>
        <taxon>Embryophyta</taxon>
        <taxon>Tracheophyta</taxon>
        <taxon>Spermatophyta</taxon>
        <taxon>Magnoliopsida</taxon>
        <taxon>eudicotyledons</taxon>
        <taxon>Gunneridae</taxon>
        <taxon>Pentapetalae</taxon>
        <taxon>rosids</taxon>
        <taxon>fabids</taxon>
        <taxon>Rosales</taxon>
        <taxon>Cannabaceae</taxon>
        <taxon>Cannabis</taxon>
    </lineage>
</organism>
<dbReference type="GO" id="GO:0042797">
    <property type="term" value="P:tRNA transcription by RNA polymerase III"/>
    <property type="evidence" value="ECO:0007669"/>
    <property type="project" value="TreeGrafter"/>
</dbReference>
<sequence length="203" mass="23744">MGIDDEEITWLFCIRRTLMQMLRDRNYLVEDCEINMTKQQFIDANHAQKMRKYPTTLYFTAAKRNDDSDQICVFFSAEKDSSGVDNMLRPSMKAIVVFKEKLPNINKLRRQCGAEIFQEEELLVNVTEHALVPKHEVLTEEEKKALLEFYNISDSQWAAGLPWIRTTDPIARYYGLRRGQVVKITRHSELEGQSVIYRCCSHS</sequence>
<evidence type="ECO:0000313" key="8">
    <source>
        <dbReference type="Proteomes" id="UP000525078"/>
    </source>
</evidence>
<dbReference type="GO" id="GO:0005666">
    <property type="term" value="C:RNA polymerase III complex"/>
    <property type="evidence" value="ECO:0007669"/>
    <property type="project" value="TreeGrafter"/>
</dbReference>
<dbReference type="AlphaFoldDB" id="A0A7J6H4H4"/>
<dbReference type="GO" id="GO:0006362">
    <property type="term" value="P:transcription elongation by RNA polymerase I"/>
    <property type="evidence" value="ECO:0007669"/>
    <property type="project" value="TreeGrafter"/>
</dbReference>
<dbReference type="InterPro" id="IPR014381">
    <property type="entry name" value="Arch_Rpo5/euc_Rpb5"/>
</dbReference>
<reference evidence="7 8" key="1">
    <citation type="journal article" date="2020" name="bioRxiv">
        <title>Sequence and annotation of 42 cannabis genomes reveals extensive copy number variation in cannabinoid synthesis and pathogen resistance genes.</title>
        <authorList>
            <person name="Mckernan K.J."/>
            <person name="Helbert Y."/>
            <person name="Kane L.T."/>
            <person name="Ebling H."/>
            <person name="Zhang L."/>
            <person name="Liu B."/>
            <person name="Eaton Z."/>
            <person name="Mclaughlin S."/>
            <person name="Kingan S."/>
            <person name="Baybayan P."/>
            <person name="Concepcion G."/>
            <person name="Jordan M."/>
            <person name="Riva A."/>
            <person name="Barbazuk W."/>
            <person name="Harkins T."/>
        </authorList>
    </citation>
    <scope>NUCLEOTIDE SEQUENCE [LARGE SCALE GENOMIC DNA]</scope>
    <source>
        <strain evidence="8">cv. Jamaican Lion 4</strain>
        <tissue evidence="7">Leaf</tissue>
    </source>
</reference>
<dbReference type="Gene3D" id="3.40.1340.10">
    <property type="entry name" value="RNA polymerase, Rpb5, N-terminal domain"/>
    <property type="match status" value="1"/>
</dbReference>
<evidence type="ECO:0000259" key="5">
    <source>
        <dbReference type="Pfam" id="PF01191"/>
    </source>
</evidence>
<dbReference type="InterPro" id="IPR035913">
    <property type="entry name" value="RPB5-like_sf"/>
</dbReference>
<keyword evidence="2" id="KW-0804">Transcription</keyword>
<dbReference type="InterPro" id="IPR005571">
    <property type="entry name" value="RNA_pol_Rpb5_N"/>
</dbReference>
<accession>A0A7J6H4H4</accession>
<dbReference type="GO" id="GO:0005665">
    <property type="term" value="C:RNA polymerase II, core complex"/>
    <property type="evidence" value="ECO:0007669"/>
    <property type="project" value="TreeGrafter"/>
</dbReference>
<feature type="domain" description="RNA polymerase Rpb5 N-terminal" evidence="6">
    <location>
        <begin position="5"/>
        <end position="87"/>
    </location>
</feature>
<dbReference type="PANTHER" id="PTHR10535:SF0">
    <property type="entry name" value="DNA-DIRECTED RNA POLYMERASES I, II, AND III SUBUNIT RPABC1"/>
    <property type="match status" value="1"/>
</dbReference>
<dbReference type="FunFam" id="3.90.940.20:FF:000001">
    <property type="entry name" value="DNA-directed RNA polymerases I, II, and III subunit RPABC1"/>
    <property type="match status" value="1"/>
</dbReference>
<dbReference type="PIRSF" id="PIRSF000747">
    <property type="entry name" value="RPB5"/>
    <property type="match status" value="1"/>
</dbReference>
<gene>
    <name evidence="7" type="ORF">F8388_002937</name>
</gene>
<evidence type="ECO:0000256" key="1">
    <source>
        <dbReference type="ARBA" id="ARBA00004123"/>
    </source>
</evidence>
<dbReference type="GO" id="GO:0005736">
    <property type="term" value="C:RNA polymerase I complex"/>
    <property type="evidence" value="ECO:0007669"/>
    <property type="project" value="TreeGrafter"/>
</dbReference>
<proteinExistence type="inferred from homology"/>
<protein>
    <submittedName>
        <fullName evidence="7">Uncharacterized protein</fullName>
    </submittedName>
</protein>
<dbReference type="PANTHER" id="PTHR10535">
    <property type="entry name" value="DNA-DIRECTED RNA POLYMERASES I, II, AND III SUBUNIT RPABC1"/>
    <property type="match status" value="1"/>
</dbReference>
<dbReference type="InterPro" id="IPR000783">
    <property type="entry name" value="RNA_pol_subH/Rpb5_C"/>
</dbReference>
<dbReference type="SUPFAM" id="SSF53036">
    <property type="entry name" value="Eukaryotic RPB5 N-terminal domain"/>
    <property type="match status" value="1"/>
</dbReference>